<dbReference type="GO" id="GO:0004553">
    <property type="term" value="F:hydrolase activity, hydrolyzing O-glycosyl compounds"/>
    <property type="evidence" value="ECO:0007669"/>
    <property type="project" value="InterPro"/>
</dbReference>
<dbReference type="PROSITE" id="PS51257">
    <property type="entry name" value="PROKAR_LIPOPROTEIN"/>
    <property type="match status" value="1"/>
</dbReference>
<sequence>MLERSTTYLITCFFVSIALSSCGIKPKENKEAKIPIPQGYELIWHDEFNSGEKPDPDSWSYEHGFVRNNELQWYQEANATLINGNLIITGKREELVNPDYNAGSGDWKRSRKAAQYTSSSINTRGKFQFQYGIVEVRAKIDTASGMWPAIWTLGIEKGWPSNGEIDMMEYYQIDGKPHILANAAWGANWKNVSWDSAKIPFIEFLKKDPQWPEKFHNWKMEWTPDFIKLYLDDELLNEIDLAKTKNPDGSNGFHQPHYMLLNLAIGSNGGDPSQTQFPKEYLVDYVRIFQKHGQILNGVNK</sequence>
<dbReference type="InterPro" id="IPR000757">
    <property type="entry name" value="Beta-glucanase-like"/>
</dbReference>
<reference evidence="3 4" key="1">
    <citation type="submission" date="2018-07" db="EMBL/GenBank/DDBJ databases">
        <title>Leeuwenhoekiella genomics.</title>
        <authorList>
            <person name="Tahon G."/>
            <person name="Willems A."/>
        </authorList>
    </citation>
    <scope>NUCLEOTIDE SEQUENCE [LARGE SCALE GENOMIC DNA]</scope>
    <source>
        <strain evidence="3 4">LMG 29608</strain>
    </source>
</reference>
<dbReference type="PANTHER" id="PTHR10963:SF55">
    <property type="entry name" value="GLYCOSIDE HYDROLASE FAMILY 16 PROTEIN"/>
    <property type="match status" value="1"/>
</dbReference>
<comment type="caution">
    <text evidence="3">The sequence shown here is derived from an EMBL/GenBank/DDBJ whole genome shotgun (WGS) entry which is preliminary data.</text>
</comment>
<name>A0A4Q0PB24_9FLAO</name>
<organism evidence="3 4">
    <name type="scientific">Leeuwenhoekiella polynyae</name>
    <dbReference type="NCBI Taxonomy" id="1550906"/>
    <lineage>
        <taxon>Bacteria</taxon>
        <taxon>Pseudomonadati</taxon>
        <taxon>Bacteroidota</taxon>
        <taxon>Flavobacteriia</taxon>
        <taxon>Flavobacteriales</taxon>
        <taxon>Flavobacteriaceae</taxon>
        <taxon>Leeuwenhoekiella</taxon>
    </lineage>
</organism>
<proteinExistence type="inferred from homology"/>
<feature type="domain" description="GH16" evidence="2">
    <location>
        <begin position="29"/>
        <end position="294"/>
    </location>
</feature>
<dbReference type="InterPro" id="IPR050546">
    <property type="entry name" value="Glycosyl_Hydrlase_16"/>
</dbReference>
<evidence type="ECO:0000256" key="1">
    <source>
        <dbReference type="ARBA" id="ARBA00006865"/>
    </source>
</evidence>
<dbReference type="GO" id="GO:0005975">
    <property type="term" value="P:carbohydrate metabolic process"/>
    <property type="evidence" value="ECO:0007669"/>
    <property type="project" value="InterPro"/>
</dbReference>
<dbReference type="RefSeq" id="WP_128764925.1">
    <property type="nucleotide sequence ID" value="NZ_JBHUOO010000047.1"/>
</dbReference>
<dbReference type="InterPro" id="IPR013320">
    <property type="entry name" value="ConA-like_dom_sf"/>
</dbReference>
<dbReference type="Gene3D" id="2.60.120.200">
    <property type="match status" value="1"/>
</dbReference>
<dbReference type="CDD" id="cd08023">
    <property type="entry name" value="GH16_laminarinase_like"/>
    <property type="match status" value="1"/>
</dbReference>
<protein>
    <submittedName>
        <fullName evidence="3">Glycosyl hydrolase family 16</fullName>
    </submittedName>
</protein>
<gene>
    <name evidence="3" type="ORF">DSM02_1401</name>
</gene>
<accession>A0A4Q0PB24</accession>
<dbReference type="Pfam" id="PF00722">
    <property type="entry name" value="Glyco_hydro_16"/>
    <property type="match status" value="1"/>
</dbReference>
<dbReference type="SUPFAM" id="SSF49899">
    <property type="entry name" value="Concanavalin A-like lectins/glucanases"/>
    <property type="match status" value="1"/>
</dbReference>
<dbReference type="Proteomes" id="UP000289859">
    <property type="component" value="Unassembled WGS sequence"/>
</dbReference>
<evidence type="ECO:0000259" key="2">
    <source>
        <dbReference type="PROSITE" id="PS51762"/>
    </source>
</evidence>
<evidence type="ECO:0000313" key="3">
    <source>
        <dbReference type="EMBL" id="RXG23917.1"/>
    </source>
</evidence>
<dbReference type="PANTHER" id="PTHR10963">
    <property type="entry name" value="GLYCOSYL HYDROLASE-RELATED"/>
    <property type="match status" value="1"/>
</dbReference>
<dbReference type="AlphaFoldDB" id="A0A4Q0PB24"/>
<evidence type="ECO:0000313" key="4">
    <source>
        <dbReference type="Proteomes" id="UP000289859"/>
    </source>
</evidence>
<dbReference type="EMBL" id="QOVK01000004">
    <property type="protein sequence ID" value="RXG23917.1"/>
    <property type="molecule type" value="Genomic_DNA"/>
</dbReference>
<keyword evidence="4" id="KW-1185">Reference proteome</keyword>
<comment type="similarity">
    <text evidence="1">Belongs to the glycosyl hydrolase 16 family.</text>
</comment>
<dbReference type="OrthoDB" id="9809583at2"/>
<keyword evidence="3" id="KW-0378">Hydrolase</keyword>
<dbReference type="PROSITE" id="PS51762">
    <property type="entry name" value="GH16_2"/>
    <property type="match status" value="1"/>
</dbReference>